<dbReference type="GO" id="GO:0005743">
    <property type="term" value="C:mitochondrial inner membrane"/>
    <property type="evidence" value="ECO:0007669"/>
    <property type="project" value="TreeGrafter"/>
</dbReference>
<feature type="transmembrane region" description="Helical" evidence="11">
    <location>
        <begin position="906"/>
        <end position="928"/>
    </location>
</feature>
<feature type="transmembrane region" description="Helical" evidence="11">
    <location>
        <begin position="756"/>
        <end position="783"/>
    </location>
</feature>
<evidence type="ECO:0000259" key="13">
    <source>
        <dbReference type="PROSITE" id="PS50929"/>
    </source>
</evidence>
<evidence type="ECO:0000313" key="14">
    <source>
        <dbReference type="EMBL" id="KAF7760937.1"/>
    </source>
</evidence>
<evidence type="ECO:0000256" key="4">
    <source>
        <dbReference type="ARBA" id="ARBA00022692"/>
    </source>
</evidence>
<dbReference type="InterPro" id="IPR011527">
    <property type="entry name" value="ABC1_TM_dom"/>
</dbReference>
<dbReference type="Pfam" id="PF00664">
    <property type="entry name" value="ABC_membrane"/>
    <property type="match status" value="2"/>
</dbReference>
<dbReference type="PROSITE" id="PS50893">
    <property type="entry name" value="ABC_TRANSPORTER_2"/>
    <property type="match status" value="2"/>
</dbReference>
<dbReference type="CDD" id="cd18578">
    <property type="entry name" value="ABC_6TM_Pgp_ABCB1_D2_like"/>
    <property type="match status" value="1"/>
</dbReference>
<keyword evidence="6" id="KW-0547">Nucleotide-binding</keyword>
<dbReference type="EMBL" id="JABXXO010000014">
    <property type="protein sequence ID" value="KAF7760937.1"/>
    <property type="molecule type" value="Genomic_DNA"/>
</dbReference>
<evidence type="ECO:0000256" key="3">
    <source>
        <dbReference type="ARBA" id="ARBA00022448"/>
    </source>
</evidence>
<evidence type="ECO:0000259" key="12">
    <source>
        <dbReference type="PROSITE" id="PS50893"/>
    </source>
</evidence>
<organism evidence="14 15">
    <name type="scientific">Agaricus bisporus var. burnettii</name>
    <dbReference type="NCBI Taxonomy" id="192524"/>
    <lineage>
        <taxon>Eukaryota</taxon>
        <taxon>Fungi</taxon>
        <taxon>Dikarya</taxon>
        <taxon>Basidiomycota</taxon>
        <taxon>Agaricomycotina</taxon>
        <taxon>Agaricomycetes</taxon>
        <taxon>Agaricomycetidae</taxon>
        <taxon>Agaricales</taxon>
        <taxon>Agaricineae</taxon>
        <taxon>Agaricaceae</taxon>
        <taxon>Agaricus</taxon>
    </lineage>
</organism>
<dbReference type="CDD" id="cd18577">
    <property type="entry name" value="ABC_6TM_Pgp_ABCB1_D1_like"/>
    <property type="match status" value="1"/>
</dbReference>
<evidence type="ECO:0000256" key="2">
    <source>
        <dbReference type="ARBA" id="ARBA00007577"/>
    </source>
</evidence>
<dbReference type="Proteomes" id="UP000629468">
    <property type="component" value="Unassembled WGS sequence"/>
</dbReference>
<dbReference type="FunFam" id="3.40.50.300:FF:000916">
    <property type="entry name" value="ABC transporter B family member 9"/>
    <property type="match status" value="1"/>
</dbReference>
<feature type="compositionally biased region" description="Basic and acidic residues" evidence="10">
    <location>
        <begin position="703"/>
        <end position="713"/>
    </location>
</feature>
<dbReference type="GO" id="GO:0090374">
    <property type="term" value="P:oligopeptide export from mitochondrion"/>
    <property type="evidence" value="ECO:0007669"/>
    <property type="project" value="TreeGrafter"/>
</dbReference>
<comment type="caution">
    <text evidence="14">The sequence shown here is derived from an EMBL/GenBank/DDBJ whole genome shotgun (WGS) entry which is preliminary data.</text>
</comment>
<evidence type="ECO:0000256" key="5">
    <source>
        <dbReference type="ARBA" id="ARBA00022737"/>
    </source>
</evidence>
<dbReference type="GO" id="GO:0015421">
    <property type="term" value="F:ABC-type oligopeptide transporter activity"/>
    <property type="evidence" value="ECO:0007669"/>
    <property type="project" value="TreeGrafter"/>
</dbReference>
<dbReference type="SUPFAM" id="SSF52540">
    <property type="entry name" value="P-loop containing nucleoside triphosphate hydrolases"/>
    <property type="match status" value="2"/>
</dbReference>
<feature type="transmembrane region" description="Helical" evidence="11">
    <location>
        <begin position="803"/>
        <end position="833"/>
    </location>
</feature>
<feature type="domain" description="ABC transmembrane type-1" evidence="13">
    <location>
        <begin position="760"/>
        <end position="1047"/>
    </location>
</feature>
<feature type="domain" description="ABC transmembrane type-1" evidence="13">
    <location>
        <begin position="92"/>
        <end position="396"/>
    </location>
</feature>
<feature type="domain" description="ABC transporter" evidence="12">
    <location>
        <begin position="1088"/>
        <end position="1328"/>
    </location>
</feature>
<comment type="similarity">
    <text evidence="2">Belongs to the ABC transporter superfamily. ABCB family. Multidrug resistance exporter (TC 3.A.1.201) subfamily.</text>
</comment>
<keyword evidence="8 11" id="KW-1133">Transmembrane helix</keyword>
<feature type="region of interest" description="Disordered" evidence="10">
    <location>
        <begin position="38"/>
        <end position="66"/>
    </location>
</feature>
<evidence type="ECO:0000256" key="10">
    <source>
        <dbReference type="SAM" id="MobiDB-lite"/>
    </source>
</evidence>
<feature type="transmembrane region" description="Helical" evidence="11">
    <location>
        <begin position="367"/>
        <end position="387"/>
    </location>
</feature>
<dbReference type="PROSITE" id="PS00211">
    <property type="entry name" value="ABC_TRANSPORTER_1"/>
    <property type="match status" value="2"/>
</dbReference>
<keyword evidence="7" id="KW-0067">ATP-binding</keyword>
<name>A0A8H7C1V2_AGABI</name>
<accession>A0A8H7C1V2</accession>
<feature type="transmembrane region" description="Helical" evidence="11">
    <location>
        <begin position="89"/>
        <end position="112"/>
    </location>
</feature>
<evidence type="ECO:0000313" key="15">
    <source>
        <dbReference type="Proteomes" id="UP000629468"/>
    </source>
</evidence>
<evidence type="ECO:0000256" key="8">
    <source>
        <dbReference type="ARBA" id="ARBA00022989"/>
    </source>
</evidence>
<dbReference type="FunFam" id="1.20.1560.10:FF:000102">
    <property type="entry name" value="ABC multidrug transporter Mdr1"/>
    <property type="match status" value="1"/>
</dbReference>
<evidence type="ECO:0000256" key="11">
    <source>
        <dbReference type="SAM" id="Phobius"/>
    </source>
</evidence>
<dbReference type="InterPro" id="IPR003593">
    <property type="entry name" value="AAA+_ATPase"/>
</dbReference>
<dbReference type="InterPro" id="IPR036640">
    <property type="entry name" value="ABC1_TM_sf"/>
</dbReference>
<dbReference type="FunFam" id="3.40.50.300:FF:000251">
    <property type="entry name" value="ABC transporter B family member 19"/>
    <property type="match status" value="1"/>
</dbReference>
<comment type="subcellular location">
    <subcellularLocation>
        <location evidence="1">Membrane</location>
        <topology evidence="1">Multi-pass membrane protein</topology>
    </subcellularLocation>
</comment>
<dbReference type="PANTHER" id="PTHR43394:SF11">
    <property type="entry name" value="ATP-BINDING CASSETTE TRANSPORTER"/>
    <property type="match status" value="1"/>
</dbReference>
<feature type="domain" description="ABC transporter" evidence="12">
    <location>
        <begin position="431"/>
        <end position="676"/>
    </location>
</feature>
<feature type="transmembrane region" description="Helical" evidence="11">
    <location>
        <begin position="978"/>
        <end position="1006"/>
    </location>
</feature>
<dbReference type="Pfam" id="PF00005">
    <property type="entry name" value="ABC_tran"/>
    <property type="match status" value="2"/>
</dbReference>
<feature type="transmembrane region" description="Helical" evidence="11">
    <location>
        <begin position="229"/>
        <end position="248"/>
    </location>
</feature>
<protein>
    <submittedName>
        <fullName evidence="14">Uncharacterized protein</fullName>
    </submittedName>
</protein>
<proteinExistence type="inferred from homology"/>
<feature type="transmembrane region" description="Helical" evidence="11">
    <location>
        <begin position="874"/>
        <end position="900"/>
    </location>
</feature>
<evidence type="ECO:0000256" key="1">
    <source>
        <dbReference type="ARBA" id="ARBA00004141"/>
    </source>
</evidence>
<dbReference type="PROSITE" id="PS50929">
    <property type="entry name" value="ABC_TM1F"/>
    <property type="match status" value="2"/>
</dbReference>
<dbReference type="InterPro" id="IPR003439">
    <property type="entry name" value="ABC_transporter-like_ATP-bd"/>
</dbReference>
<sequence>MFSSHSAKIRFQSRRNRLQPFLVDSLSAPSPVTARWLTKKSEEAIQKEDGEKDVEKKDGNEGADKKTTPALPSVSFFQLFRYSTLSETLLNLLGVVAAGGAGAAQPILALLFGSLALNFVEFTTTLKRFEDGEVTADQFNAAADGFRKAASKNAAFFVYAGIGVLVCTFFYMYTWSYTSEVNSKRIREHYLRSILNQDVEYFDEIGAGEVVTRIQGDTDLVQRGISEKVPMCFQFVSSFIGGFILAFLRNWRLALAMSSVLPCLMITGAAMGKFMARYTQLSSDATGNAGTISEESISTIRTAKAFNTQSHIGVLFKDQVLLASRADMKLALVQGFGIAAMFFISYASYGLAFSFGTTLINQGLADAGEVITVFMAVFIGAFSLTAMGPQAAAIATACGAAAKLFATIDRTPTIDSSNPAGDKPTTVQGSIKIDDVSFTYPSRPDVAVLSNISFTFEAGKSYALVGPSGSGKSTIVSLLERFYDPKSGSITLDGADLKTLNLKWLRRHIGLVAQEPVLFGTTVRNNVAHGLAGSIFEHATDDVKFNLIKEACIKANAHDFIMRLPKGYNTVVGERGFMLSGGQKQRVAIARAIISDPPILLLDEATSALDTQSEELVQDALSKASEGRTTITIAHRLSTIRHSDKIYVMTGGKVVEEGSHDELINLNGVYYRLVEAQGLKKQIGGDITPGVAISTSNAQSSPKKHEDPEKDSGSEIYLDDEQPSDVSVLKGKEGKVKSHSILYLIRRMSVIAKDQWLKYVVGIIASLIVGLIYPAFGIVYAASLDGFSDTDPHVRRFQGDRNALWFFIISIITGLATAAQNYYLAGGAAVLIVRLREMSFRAVMYQDIQFFDDEKNTAGALTDRINSDPKKMSGIAGLTMGTIFQSLSTLAAGIILGIAVSWKIGLVGTACIPFLLSAGFTGLFVVMLKDERNKKAHEQSAQVACESAGAIRTVASLTREDGCLEEYSLSLREPLKQAISWGALSMFSYAFAQGAMFFIMALVFWYGSQLVSRLEISLFQLFIGLMATTFGALQAGGMFQFTPDVSAAATTASNIISLIDSPSVIEGSREEGLNEKTPDSNQRIRGKIEAKDLQFHYPMRPDIAVLQGLTFSVEPGQYVAFVGASGSGKSTIIQLIERFYDVTSGSIYIGDQPLKDLKLSTYRKDVALVSQEPTLYSGSIKFNILLGATKPHSEVTQQEIGEACRKANILDFIQELPEGFETAVGNKGSQLSGGQKQRIAIARALIRDPRILLLDEATSALDTASEKVVQAALDEAAKGRTTIAIAHRLSTIQDADKIFFLKNGRISESGTHDELLSLRGDYYDYVQLQMLQQDS</sequence>
<keyword evidence="5" id="KW-0677">Repeat</keyword>
<dbReference type="InterPro" id="IPR039421">
    <property type="entry name" value="Type_1_exporter"/>
</dbReference>
<dbReference type="Gene3D" id="3.40.50.300">
    <property type="entry name" value="P-loop containing nucleotide triphosphate hydrolases"/>
    <property type="match status" value="2"/>
</dbReference>
<dbReference type="CDD" id="cd03249">
    <property type="entry name" value="ABC_MTABC3_MDL1_MDL2"/>
    <property type="match status" value="2"/>
</dbReference>
<evidence type="ECO:0000256" key="6">
    <source>
        <dbReference type="ARBA" id="ARBA00022741"/>
    </source>
</evidence>
<dbReference type="Gene3D" id="1.20.1560.10">
    <property type="entry name" value="ABC transporter type 1, transmembrane domain"/>
    <property type="match status" value="1"/>
</dbReference>
<feature type="transmembrane region" description="Helical" evidence="11">
    <location>
        <begin position="254"/>
        <end position="272"/>
    </location>
</feature>
<dbReference type="PANTHER" id="PTHR43394">
    <property type="entry name" value="ATP-DEPENDENT PERMEASE MDL1, MITOCHONDRIAL"/>
    <property type="match status" value="1"/>
</dbReference>
<dbReference type="SUPFAM" id="SSF90123">
    <property type="entry name" value="ABC transporter transmembrane region"/>
    <property type="match status" value="2"/>
</dbReference>
<keyword evidence="3" id="KW-0813">Transport</keyword>
<dbReference type="InterPro" id="IPR027417">
    <property type="entry name" value="P-loop_NTPase"/>
</dbReference>
<feature type="transmembrane region" description="Helical" evidence="11">
    <location>
        <begin position="330"/>
        <end position="355"/>
    </location>
</feature>
<evidence type="ECO:0000256" key="7">
    <source>
        <dbReference type="ARBA" id="ARBA00022840"/>
    </source>
</evidence>
<feature type="transmembrane region" description="Helical" evidence="11">
    <location>
        <begin position="156"/>
        <end position="175"/>
    </location>
</feature>
<dbReference type="GO" id="GO:0016887">
    <property type="term" value="F:ATP hydrolysis activity"/>
    <property type="evidence" value="ECO:0007669"/>
    <property type="project" value="InterPro"/>
</dbReference>
<evidence type="ECO:0000256" key="9">
    <source>
        <dbReference type="ARBA" id="ARBA00023136"/>
    </source>
</evidence>
<keyword evidence="4 11" id="KW-0812">Transmembrane</keyword>
<dbReference type="GO" id="GO:0005524">
    <property type="term" value="F:ATP binding"/>
    <property type="evidence" value="ECO:0007669"/>
    <property type="project" value="UniProtKB-KW"/>
</dbReference>
<feature type="compositionally biased region" description="Basic and acidic residues" evidence="10">
    <location>
        <begin position="39"/>
        <end position="66"/>
    </location>
</feature>
<dbReference type="SMART" id="SM00382">
    <property type="entry name" value="AAA"/>
    <property type="match status" value="2"/>
</dbReference>
<dbReference type="InterPro" id="IPR017871">
    <property type="entry name" value="ABC_transporter-like_CS"/>
</dbReference>
<feature type="region of interest" description="Disordered" evidence="10">
    <location>
        <begin position="694"/>
        <end position="718"/>
    </location>
</feature>
<keyword evidence="9 11" id="KW-0472">Membrane</keyword>
<reference evidence="14 15" key="1">
    <citation type="journal article" name="Sci. Rep.">
        <title>Telomere-to-telomere assembled and centromere annotated genomes of the two main subspecies of the button mushroom Agaricus bisporus reveal especially polymorphic chromosome ends.</title>
        <authorList>
            <person name="Sonnenberg A.S.M."/>
            <person name="Sedaghat-Telgerd N."/>
            <person name="Lavrijssen B."/>
            <person name="Ohm R.A."/>
            <person name="Hendrickx P.M."/>
            <person name="Scholtmeijer K."/>
            <person name="Baars J.J.P."/>
            <person name="van Peer A."/>
        </authorList>
    </citation>
    <scope>NUCLEOTIDE SEQUENCE [LARGE SCALE GENOMIC DNA]</scope>
    <source>
        <strain evidence="14 15">H119_p4</strain>
    </source>
</reference>
<feature type="transmembrane region" description="Helical" evidence="11">
    <location>
        <begin position="1018"/>
        <end position="1039"/>
    </location>
</feature>
<gene>
    <name evidence="14" type="ORF">Agabi119p4_10346</name>
</gene>